<reference evidence="8 9" key="1">
    <citation type="submission" date="2024-04" db="EMBL/GenBank/DDBJ databases">
        <authorList>
            <person name="Fracassetti M."/>
        </authorList>
    </citation>
    <scope>NUCLEOTIDE SEQUENCE [LARGE SCALE GENOMIC DNA]</scope>
</reference>
<accession>A0AAV2CD47</accession>
<dbReference type="GO" id="GO:0009506">
    <property type="term" value="C:plasmodesma"/>
    <property type="evidence" value="ECO:0007669"/>
    <property type="project" value="TreeGrafter"/>
</dbReference>
<evidence type="ECO:0000256" key="2">
    <source>
        <dbReference type="ARBA" id="ARBA00009178"/>
    </source>
</evidence>
<keyword evidence="9" id="KW-1185">Reference proteome</keyword>
<name>A0AAV2CD47_9ROSI</name>
<keyword evidence="6" id="KW-1015">Disulfide bond</keyword>
<sequence length="135" mass="15091">MLKLLTFLHILSLYLFLLQPSSPFCNGFPDSVVESGELHGGGVVGGGLYEEEAEMESEISRRLMLMQRKYISYATLKRDMVPCDNPGASYYDCHPRAANTYNRGCEVIARCRGFWDGFAEYGLQFPGFVFPSAGL</sequence>
<evidence type="ECO:0000256" key="6">
    <source>
        <dbReference type="ARBA" id="ARBA00023157"/>
    </source>
</evidence>
<keyword evidence="4" id="KW-0372">Hormone</keyword>
<dbReference type="GO" id="GO:0005179">
    <property type="term" value="F:hormone activity"/>
    <property type="evidence" value="ECO:0007669"/>
    <property type="project" value="UniProtKB-KW"/>
</dbReference>
<dbReference type="PANTHER" id="PTHR33136">
    <property type="entry name" value="RAPID ALKALINIZATION FACTOR-LIKE"/>
    <property type="match status" value="1"/>
</dbReference>
<dbReference type="GO" id="GO:0019722">
    <property type="term" value="P:calcium-mediated signaling"/>
    <property type="evidence" value="ECO:0007669"/>
    <property type="project" value="TreeGrafter"/>
</dbReference>
<evidence type="ECO:0008006" key="10">
    <source>
        <dbReference type="Google" id="ProtNLM"/>
    </source>
</evidence>
<organism evidence="8 9">
    <name type="scientific">Linum trigynum</name>
    <dbReference type="NCBI Taxonomy" id="586398"/>
    <lineage>
        <taxon>Eukaryota</taxon>
        <taxon>Viridiplantae</taxon>
        <taxon>Streptophyta</taxon>
        <taxon>Embryophyta</taxon>
        <taxon>Tracheophyta</taxon>
        <taxon>Spermatophyta</taxon>
        <taxon>Magnoliopsida</taxon>
        <taxon>eudicotyledons</taxon>
        <taxon>Gunneridae</taxon>
        <taxon>Pentapetalae</taxon>
        <taxon>rosids</taxon>
        <taxon>fabids</taxon>
        <taxon>Malpighiales</taxon>
        <taxon>Linaceae</taxon>
        <taxon>Linum</taxon>
    </lineage>
</organism>
<gene>
    <name evidence="8" type="ORF">LTRI10_LOCUS1670</name>
</gene>
<comment type="subcellular location">
    <subcellularLocation>
        <location evidence="1">Secreted</location>
    </subcellularLocation>
</comment>
<proteinExistence type="inferred from homology"/>
<dbReference type="InterPro" id="IPR008801">
    <property type="entry name" value="RALF"/>
</dbReference>
<dbReference type="EMBL" id="OZ034813">
    <property type="protein sequence ID" value="CAL1353798.1"/>
    <property type="molecule type" value="Genomic_DNA"/>
</dbReference>
<evidence type="ECO:0000256" key="3">
    <source>
        <dbReference type="ARBA" id="ARBA00022525"/>
    </source>
</evidence>
<evidence type="ECO:0000256" key="5">
    <source>
        <dbReference type="ARBA" id="ARBA00022729"/>
    </source>
</evidence>
<comment type="similarity">
    <text evidence="2">Belongs to the plant rapid alkalinization factor (RALF) family.</text>
</comment>
<keyword evidence="3" id="KW-0964">Secreted</keyword>
<dbReference type="Proteomes" id="UP001497516">
    <property type="component" value="Chromosome 1"/>
</dbReference>
<dbReference type="GO" id="GO:0005576">
    <property type="term" value="C:extracellular region"/>
    <property type="evidence" value="ECO:0007669"/>
    <property type="project" value="UniProtKB-SubCell"/>
</dbReference>
<feature type="chain" id="PRO_5043651515" description="Rapid ALkalinization Factor" evidence="7">
    <location>
        <begin position="24"/>
        <end position="135"/>
    </location>
</feature>
<evidence type="ECO:0000256" key="7">
    <source>
        <dbReference type="SAM" id="SignalP"/>
    </source>
</evidence>
<protein>
    <recommendedName>
        <fullName evidence="10">Rapid ALkalinization Factor</fullName>
    </recommendedName>
</protein>
<feature type="signal peptide" evidence="7">
    <location>
        <begin position="1"/>
        <end position="23"/>
    </location>
</feature>
<dbReference type="GO" id="GO:0040008">
    <property type="term" value="P:regulation of growth"/>
    <property type="evidence" value="ECO:0007669"/>
    <property type="project" value="UniProtKB-ARBA"/>
</dbReference>
<dbReference type="PANTHER" id="PTHR33136:SF36">
    <property type="entry name" value="PROTEIN RALF-LIKE 31"/>
    <property type="match status" value="1"/>
</dbReference>
<evidence type="ECO:0000256" key="1">
    <source>
        <dbReference type="ARBA" id="ARBA00004613"/>
    </source>
</evidence>
<evidence type="ECO:0000313" key="9">
    <source>
        <dbReference type="Proteomes" id="UP001497516"/>
    </source>
</evidence>
<dbReference type="AlphaFoldDB" id="A0AAV2CD47"/>
<keyword evidence="5 7" id="KW-0732">Signal</keyword>
<evidence type="ECO:0000313" key="8">
    <source>
        <dbReference type="EMBL" id="CAL1353798.1"/>
    </source>
</evidence>
<dbReference type="Pfam" id="PF05498">
    <property type="entry name" value="RALF"/>
    <property type="match status" value="1"/>
</dbReference>
<evidence type="ECO:0000256" key="4">
    <source>
        <dbReference type="ARBA" id="ARBA00022702"/>
    </source>
</evidence>